<dbReference type="GO" id="GO:0004806">
    <property type="term" value="F:triacylglycerol lipase activity"/>
    <property type="evidence" value="ECO:0007669"/>
    <property type="project" value="UniProtKB-UniRule"/>
</dbReference>
<feature type="signal peptide" evidence="2">
    <location>
        <begin position="1"/>
        <end position="20"/>
    </location>
</feature>
<evidence type="ECO:0000256" key="2">
    <source>
        <dbReference type="PIRNR" id="PIRNR029171"/>
    </source>
</evidence>
<dbReference type="PANTHER" id="PTHR34853">
    <property type="match status" value="1"/>
</dbReference>
<proteinExistence type="inferred from homology"/>
<keyword evidence="2" id="KW-0732">Signal</keyword>
<protein>
    <submittedName>
        <fullName evidence="3">Lipase</fullName>
    </submittedName>
</protein>
<dbReference type="Gene3D" id="3.40.50.1820">
    <property type="entry name" value="alpha/beta hydrolase"/>
    <property type="match status" value="1"/>
</dbReference>
<dbReference type="Proteomes" id="UP000799324">
    <property type="component" value="Unassembled WGS sequence"/>
</dbReference>
<name>A0A6A6SW30_9PLEO</name>
<dbReference type="EMBL" id="MU004432">
    <property type="protein sequence ID" value="KAF2651201.1"/>
    <property type="molecule type" value="Genomic_DNA"/>
</dbReference>
<dbReference type="AlphaFoldDB" id="A0A6A6SW30"/>
<gene>
    <name evidence="3" type="ORF">K491DRAFT_696669</name>
</gene>
<sequence>MISLPKASSALCYLFATALSNPVASPFQTLNTRASSQPIAPSEDPWYTAPTGFETTTPGTILRIREAPGNATSLVANCSAVYNILFRSTDANYEPTFGVTTLFVPSKDISSPGNSSSSASLLSLQIAYNSADVDASPSYSLYTGLTQPALGAPATSTDVGFALSNGWHVSIVDFEGPHASFGLGPQAGHAVLDAVRAVLSSSVFPSADASSTTVAMWGYSGGSIATEFAAEFQEQYAPELDFAGIAIGGIVTNVTNVIHNINGGPFAGLLPGVLLGVTSQDAEARAYLVSKLKEEGPTNKSYFLEDLHLNVNGAFAAYPNVSVFDFFDDGESDVFAPILQNIFNRNSYMGAHGVPRIPVFAYKAIGDEFTDIEQTDALFSWYCSVGARIWFQRNEVGGHVDEIVNGRERALEWLKTVFDGSYVAGGCLTENVRVNTSSLGY</sequence>
<evidence type="ECO:0000313" key="4">
    <source>
        <dbReference type="Proteomes" id="UP000799324"/>
    </source>
</evidence>
<dbReference type="GO" id="GO:0016042">
    <property type="term" value="P:lipid catabolic process"/>
    <property type="evidence" value="ECO:0007669"/>
    <property type="project" value="UniProtKB-UniRule"/>
</dbReference>
<dbReference type="PANTHER" id="PTHR34853:SF5">
    <property type="entry name" value="LIP-DOMAIN-CONTAINING PROTEIN-RELATED"/>
    <property type="match status" value="1"/>
</dbReference>
<dbReference type="Pfam" id="PF03583">
    <property type="entry name" value="LIP"/>
    <property type="match status" value="1"/>
</dbReference>
<dbReference type="InterPro" id="IPR029058">
    <property type="entry name" value="AB_hydrolase_fold"/>
</dbReference>
<organism evidence="3 4">
    <name type="scientific">Lophiostoma macrostomum CBS 122681</name>
    <dbReference type="NCBI Taxonomy" id="1314788"/>
    <lineage>
        <taxon>Eukaryota</taxon>
        <taxon>Fungi</taxon>
        <taxon>Dikarya</taxon>
        <taxon>Ascomycota</taxon>
        <taxon>Pezizomycotina</taxon>
        <taxon>Dothideomycetes</taxon>
        <taxon>Pleosporomycetidae</taxon>
        <taxon>Pleosporales</taxon>
        <taxon>Lophiostomataceae</taxon>
        <taxon>Lophiostoma</taxon>
    </lineage>
</organism>
<accession>A0A6A6SW30</accession>
<dbReference type="PIRSF" id="PIRSF029171">
    <property type="entry name" value="Esterase_LipA"/>
    <property type="match status" value="1"/>
</dbReference>
<evidence type="ECO:0000256" key="1">
    <source>
        <dbReference type="ARBA" id="ARBA00022801"/>
    </source>
</evidence>
<dbReference type="OrthoDB" id="2373480at2759"/>
<feature type="chain" id="PRO_5025721099" evidence="2">
    <location>
        <begin position="21"/>
        <end position="441"/>
    </location>
</feature>
<evidence type="ECO:0000313" key="3">
    <source>
        <dbReference type="EMBL" id="KAF2651201.1"/>
    </source>
</evidence>
<dbReference type="Gene3D" id="1.10.260.130">
    <property type="match status" value="1"/>
</dbReference>
<dbReference type="InterPro" id="IPR005152">
    <property type="entry name" value="Lipase_secreted"/>
</dbReference>
<keyword evidence="1" id="KW-0378">Hydrolase</keyword>
<comment type="similarity">
    <text evidence="2">Belongs to the AB hydrolase superfamily. Lipase family.</text>
</comment>
<dbReference type="SUPFAM" id="SSF53474">
    <property type="entry name" value="alpha/beta-Hydrolases"/>
    <property type="match status" value="1"/>
</dbReference>
<keyword evidence="4" id="KW-1185">Reference proteome</keyword>
<reference evidence="3" key="1">
    <citation type="journal article" date="2020" name="Stud. Mycol.">
        <title>101 Dothideomycetes genomes: a test case for predicting lifestyles and emergence of pathogens.</title>
        <authorList>
            <person name="Haridas S."/>
            <person name="Albert R."/>
            <person name="Binder M."/>
            <person name="Bloem J."/>
            <person name="Labutti K."/>
            <person name="Salamov A."/>
            <person name="Andreopoulos B."/>
            <person name="Baker S."/>
            <person name="Barry K."/>
            <person name="Bills G."/>
            <person name="Bluhm B."/>
            <person name="Cannon C."/>
            <person name="Castanera R."/>
            <person name="Culley D."/>
            <person name="Daum C."/>
            <person name="Ezra D."/>
            <person name="Gonzalez J."/>
            <person name="Henrissat B."/>
            <person name="Kuo A."/>
            <person name="Liang C."/>
            <person name="Lipzen A."/>
            <person name="Lutzoni F."/>
            <person name="Magnuson J."/>
            <person name="Mondo S."/>
            <person name="Nolan M."/>
            <person name="Ohm R."/>
            <person name="Pangilinan J."/>
            <person name="Park H.-J."/>
            <person name="Ramirez L."/>
            <person name="Alfaro M."/>
            <person name="Sun H."/>
            <person name="Tritt A."/>
            <person name="Yoshinaga Y."/>
            <person name="Zwiers L.-H."/>
            <person name="Turgeon B."/>
            <person name="Goodwin S."/>
            <person name="Spatafora J."/>
            <person name="Crous P."/>
            <person name="Grigoriev I."/>
        </authorList>
    </citation>
    <scope>NUCLEOTIDE SEQUENCE</scope>
    <source>
        <strain evidence="3">CBS 122681</strain>
    </source>
</reference>